<evidence type="ECO:0000313" key="2">
    <source>
        <dbReference type="EMBL" id="CDW49206.1"/>
    </source>
</evidence>
<dbReference type="AlphaFoldDB" id="A0A0K2VGW7"/>
<feature type="signal peptide" evidence="1">
    <location>
        <begin position="1"/>
        <end position="18"/>
    </location>
</feature>
<feature type="chain" id="PRO_5005489477" description="Toxoplasma gondii family D protein" evidence="1">
    <location>
        <begin position="19"/>
        <end position="437"/>
    </location>
</feature>
<keyword evidence="1" id="KW-0732">Signal</keyword>
<dbReference type="OMA" id="PIRRTIC"/>
<dbReference type="KEGG" id="lsm:121126868"/>
<protein>
    <recommendedName>
        <fullName evidence="3">Toxoplasma gondii family D protein</fullName>
    </recommendedName>
</protein>
<proteinExistence type="predicted"/>
<dbReference type="EMBL" id="HACA01031845">
    <property type="protein sequence ID" value="CDW49206.1"/>
    <property type="molecule type" value="Transcribed_RNA"/>
</dbReference>
<accession>A0A0K2VGW7</accession>
<reference evidence="2" key="1">
    <citation type="submission" date="2014-05" db="EMBL/GenBank/DDBJ databases">
        <authorList>
            <person name="Chronopoulou M."/>
        </authorList>
    </citation>
    <scope>NUCLEOTIDE SEQUENCE</scope>
    <source>
        <tissue evidence="2">Whole organism</tissue>
    </source>
</reference>
<dbReference type="OrthoDB" id="6380053at2759"/>
<dbReference type="RefSeq" id="XP_040578157.1">
    <property type="nucleotide sequence ID" value="XM_040722223.2"/>
</dbReference>
<name>A0A0K2VGW7_LEPSM</name>
<evidence type="ECO:0000256" key="1">
    <source>
        <dbReference type="SAM" id="SignalP"/>
    </source>
</evidence>
<sequence length="437" mass="48410">MMIVVLSSLLFLAGVGFSIPYNGMSAGVASGGLFSAFSPMGDDSSTSNGGSSQSSNAEMKCTPYYDTVYDNKCQSYTDRVCTTQHQENCFDVPGETCKAILASKQVRKCFNVTELLCSLKEDVEYEVIQATVTVQNCHKVNERVCDTVYKTQFTNKDDYKCIELANVDCSPHDKVIQDKTCKTTTEFDCKEIGFSAQTGLDDGSLGSSGLANALIDDESSSGMLGSSYGRTYKVPSATYGYREPPKVVCKKSAATKCYNTPRTISSEKCEMRKEKKCEKFAERTPFPVEKQHCHNEEKRVCDLEQRPQPKQVKKYVYSKQCRPIRRTICENADVKDLVQSCAPYTHKSCSYTPREKCVDVPKEHCYKVGKSVQKQKCETVVNEGSYSAANYRGESSFNSGGSQSMKDSVFSSDSYRVGEFGSEQQSGTYSMSDVPGY</sequence>
<dbReference type="GeneID" id="121126868"/>
<evidence type="ECO:0008006" key="3">
    <source>
        <dbReference type="Google" id="ProtNLM"/>
    </source>
</evidence>
<organism evidence="2">
    <name type="scientific">Lepeophtheirus salmonis</name>
    <name type="common">Salmon louse</name>
    <name type="synonym">Caligus salmonis</name>
    <dbReference type="NCBI Taxonomy" id="72036"/>
    <lineage>
        <taxon>Eukaryota</taxon>
        <taxon>Metazoa</taxon>
        <taxon>Ecdysozoa</taxon>
        <taxon>Arthropoda</taxon>
        <taxon>Crustacea</taxon>
        <taxon>Multicrustacea</taxon>
        <taxon>Hexanauplia</taxon>
        <taxon>Copepoda</taxon>
        <taxon>Siphonostomatoida</taxon>
        <taxon>Caligidae</taxon>
        <taxon>Lepeophtheirus</taxon>
    </lineage>
</organism>